<dbReference type="Proteomes" id="UP000054047">
    <property type="component" value="Unassembled WGS sequence"/>
</dbReference>
<dbReference type="EMBL" id="KN732017">
    <property type="protein sequence ID" value="KIH59383.1"/>
    <property type="molecule type" value="Genomic_DNA"/>
</dbReference>
<keyword evidence="2" id="KW-1185">Reference proteome</keyword>
<dbReference type="PANTHER" id="PTHR46238:SF8">
    <property type="entry name" value="ENDONUCLEASE_EXONUCLEASE_PHOSPHATASE DOMAIN-CONTAINING PROTEIN"/>
    <property type="match status" value="1"/>
</dbReference>
<evidence type="ECO:0000313" key="1">
    <source>
        <dbReference type="EMBL" id="KIH59383.1"/>
    </source>
</evidence>
<dbReference type="OrthoDB" id="5848222at2759"/>
<name>A0A0C2CRG2_9BILA</name>
<gene>
    <name evidence="1" type="ORF">ANCDUO_10388</name>
</gene>
<evidence type="ECO:0000313" key="2">
    <source>
        <dbReference type="Proteomes" id="UP000054047"/>
    </source>
</evidence>
<dbReference type="PANTHER" id="PTHR46238">
    <property type="entry name" value="REVERSE TRANSCRIPTASE DOMAIN-CONTAINING PROTEIN"/>
    <property type="match status" value="1"/>
</dbReference>
<accession>A0A0C2CRG2</accession>
<evidence type="ECO:0008006" key="3">
    <source>
        <dbReference type="Google" id="ProtNLM"/>
    </source>
</evidence>
<dbReference type="AlphaFoldDB" id="A0A0C2CRG2"/>
<proteinExistence type="predicted"/>
<organism evidence="1 2">
    <name type="scientific">Ancylostoma duodenale</name>
    <dbReference type="NCBI Taxonomy" id="51022"/>
    <lineage>
        <taxon>Eukaryota</taxon>
        <taxon>Metazoa</taxon>
        <taxon>Ecdysozoa</taxon>
        <taxon>Nematoda</taxon>
        <taxon>Chromadorea</taxon>
        <taxon>Rhabditida</taxon>
        <taxon>Rhabditina</taxon>
        <taxon>Rhabditomorpha</taxon>
        <taxon>Strongyloidea</taxon>
        <taxon>Ancylostomatidae</taxon>
        <taxon>Ancylostomatinae</taxon>
        <taxon>Ancylostoma</taxon>
    </lineage>
</organism>
<sequence>MKMLRWMAGITRLDHICNENIRQRFDVAPITDKLRKARLQWFRHVLRADSDNVCTVGINLDVAGKRPKARPKQLWMNTLHADLKAASIQLDQVHDRTKWLQGIR</sequence>
<reference evidence="1 2" key="1">
    <citation type="submission" date="2013-12" db="EMBL/GenBank/DDBJ databases">
        <title>Draft genome of the parsitic nematode Ancylostoma duodenale.</title>
        <authorList>
            <person name="Mitreva M."/>
        </authorList>
    </citation>
    <scope>NUCLEOTIDE SEQUENCE [LARGE SCALE GENOMIC DNA]</scope>
    <source>
        <strain evidence="1 2">Zhejiang</strain>
    </source>
</reference>
<protein>
    <recommendedName>
        <fullName evidence="3">Reverse transcriptase domain-containing protein</fullName>
    </recommendedName>
</protein>